<evidence type="ECO:0000256" key="4">
    <source>
        <dbReference type="ARBA" id="ARBA00022692"/>
    </source>
</evidence>
<evidence type="ECO:0000256" key="2">
    <source>
        <dbReference type="ARBA" id="ARBA00010992"/>
    </source>
</evidence>
<evidence type="ECO:0000256" key="3">
    <source>
        <dbReference type="ARBA" id="ARBA00022448"/>
    </source>
</evidence>
<feature type="transmembrane region" description="Helical" evidence="8">
    <location>
        <begin position="195"/>
        <end position="218"/>
    </location>
</feature>
<feature type="transmembrane region" description="Helical" evidence="8">
    <location>
        <begin position="509"/>
        <end position="533"/>
    </location>
</feature>
<feature type="transmembrane region" description="Helical" evidence="8">
    <location>
        <begin position="162"/>
        <end position="183"/>
    </location>
</feature>
<dbReference type="EMBL" id="BIMX01000025">
    <property type="protein sequence ID" value="GCF01015.1"/>
    <property type="molecule type" value="Genomic_DNA"/>
</dbReference>
<feature type="transmembrane region" description="Helical" evidence="8">
    <location>
        <begin position="414"/>
        <end position="437"/>
    </location>
</feature>
<dbReference type="Proteomes" id="UP000301737">
    <property type="component" value="Unassembled WGS sequence"/>
</dbReference>
<evidence type="ECO:0000256" key="8">
    <source>
        <dbReference type="SAM" id="Phobius"/>
    </source>
</evidence>
<dbReference type="PRINTS" id="PR00171">
    <property type="entry name" value="SUGRTRNSPORT"/>
</dbReference>
<keyword evidence="10" id="KW-0762">Sugar transport</keyword>
<dbReference type="OrthoDB" id="6612291at2759"/>
<feature type="compositionally biased region" description="Acidic residues" evidence="7">
    <location>
        <begin position="609"/>
        <end position="628"/>
    </location>
</feature>
<evidence type="ECO:0000313" key="10">
    <source>
        <dbReference type="EMBL" id="GCF01015.1"/>
    </source>
</evidence>
<dbReference type="PROSITE" id="PS50850">
    <property type="entry name" value="MFS"/>
    <property type="match status" value="1"/>
</dbReference>
<keyword evidence="3" id="KW-0813">Transport</keyword>
<dbReference type="InterPro" id="IPR005829">
    <property type="entry name" value="Sugar_transporter_CS"/>
</dbReference>
<evidence type="ECO:0000256" key="1">
    <source>
        <dbReference type="ARBA" id="ARBA00004141"/>
    </source>
</evidence>
<dbReference type="GO" id="GO:0005351">
    <property type="term" value="F:carbohydrate:proton symporter activity"/>
    <property type="evidence" value="ECO:0007669"/>
    <property type="project" value="TreeGrafter"/>
</dbReference>
<feature type="transmembrane region" description="Helical" evidence="8">
    <location>
        <begin position="113"/>
        <end position="130"/>
    </location>
</feature>
<proteinExistence type="inferred from homology"/>
<feature type="transmembrane region" description="Helical" evidence="8">
    <location>
        <begin position="224"/>
        <end position="244"/>
    </location>
</feature>
<dbReference type="SUPFAM" id="SSF103473">
    <property type="entry name" value="MFS general substrate transporter"/>
    <property type="match status" value="1"/>
</dbReference>
<keyword evidence="6 8" id="KW-0472">Membrane</keyword>
<dbReference type="PANTHER" id="PTHR48022:SF55">
    <property type="entry name" value="SUGAR TRANSPORTER STL1"/>
    <property type="match status" value="1"/>
</dbReference>
<dbReference type="AlphaFoldDB" id="A0A4C2EA15"/>
<evidence type="ECO:0000259" key="9">
    <source>
        <dbReference type="PROSITE" id="PS50850"/>
    </source>
</evidence>
<dbReference type="InterPro" id="IPR020846">
    <property type="entry name" value="MFS_dom"/>
</dbReference>
<dbReference type="FunFam" id="1.20.1250.20:FF:000061">
    <property type="entry name" value="MFS sugar transporter"/>
    <property type="match status" value="1"/>
</dbReference>
<dbReference type="InterPro" id="IPR050360">
    <property type="entry name" value="MFS_Sugar_Transporters"/>
</dbReference>
<dbReference type="PROSITE" id="PS00216">
    <property type="entry name" value="SUGAR_TRANSPORT_1"/>
    <property type="match status" value="1"/>
</dbReference>
<name>A0A4C2EA15_9SACH</name>
<evidence type="ECO:0000313" key="11">
    <source>
        <dbReference type="Proteomes" id="UP000301737"/>
    </source>
</evidence>
<evidence type="ECO:0000256" key="5">
    <source>
        <dbReference type="ARBA" id="ARBA00022989"/>
    </source>
</evidence>
<dbReference type="Pfam" id="PF00083">
    <property type="entry name" value="Sugar_tr"/>
    <property type="match status" value="1"/>
</dbReference>
<dbReference type="Gene3D" id="1.20.1250.20">
    <property type="entry name" value="MFS general substrate transporter like domains"/>
    <property type="match status" value="1"/>
</dbReference>
<feature type="compositionally biased region" description="Basic and acidic residues" evidence="7">
    <location>
        <begin position="637"/>
        <end position="653"/>
    </location>
</feature>
<protein>
    <submittedName>
        <fullName evidence="10">Sugar transporter-like protein</fullName>
    </submittedName>
</protein>
<sequence>MAASSISERDITLDNRQALADLEKGSPVESGSESGYHDSTTPRQEDEVEKQDYYGETPPDSDSPVVRKSGEESELRGLPEGAPEDQLGFEPPRGIRAYVVSRTAHAGVKGRKLRVLCSVIAVIAFLLFGYDQGLMSGIISGEEFNDEFPATKEKATHQRTTVVIQGAVTACYELGCFVGSIFVMFMGERIGRKPCIIMGALITVAGATISTVAFHHAWGLGQFVVGRVVTGVGTGLNTSSIPVWQSEMAKPNVRGRLINLDGSTIALGTMIAYWLDLGFSFIQNSVQWRFPVSLQVLFALVLFFGIIQMPESPRWLIGQKRVQEAKYILAVLNDCSMEDDAIVAEVTMLMDTARRFENKKRSIKDLLTNGKTQNMNRAIIASSTQFMQQFTGCNAAIYYATILFEQTLKRSRTVSLIVGGAFSTVYFLSTLPTFYLVENLGRRPMFLIGVVGQCLSFVITFACLIDATPENGKGAAVGLFLFIVFFGLAMLPLPWIYPPEVASMRVRAATNALSTMCNWLTNFAVVMFTPVFIQTSQWGTYFFFFLMNLLYIPVVFFFYPETAGRSLEEIDVIFAKAHVEHAQPWRVAAKLPKLSMTEVEDYSSALGLYDDENEKEGIEGGEGDEEPQENALFTAEPLKDSFSSRESERAPHA</sequence>
<feature type="transmembrane region" description="Helical" evidence="8">
    <location>
        <begin position="288"/>
        <end position="307"/>
    </location>
</feature>
<comment type="subcellular location">
    <subcellularLocation>
        <location evidence="1">Membrane</location>
        <topology evidence="1">Multi-pass membrane protein</topology>
    </subcellularLocation>
</comment>
<organism evidence="10 11">
    <name type="scientific">Zygosaccharomyces mellis</name>
    <dbReference type="NCBI Taxonomy" id="42258"/>
    <lineage>
        <taxon>Eukaryota</taxon>
        <taxon>Fungi</taxon>
        <taxon>Dikarya</taxon>
        <taxon>Ascomycota</taxon>
        <taxon>Saccharomycotina</taxon>
        <taxon>Saccharomycetes</taxon>
        <taxon>Saccharomycetales</taxon>
        <taxon>Saccharomycetaceae</taxon>
        <taxon>Zygosaccharomyces</taxon>
    </lineage>
</organism>
<evidence type="ECO:0000256" key="7">
    <source>
        <dbReference type="SAM" id="MobiDB-lite"/>
    </source>
</evidence>
<keyword evidence="4 8" id="KW-0812">Transmembrane</keyword>
<reference evidence="10 11" key="1">
    <citation type="submission" date="2019-01" db="EMBL/GenBank/DDBJ databases">
        <title>Draft Genome Sequencing of Zygosaccharomyces mellis Ca-7.</title>
        <authorList>
            <person name="Shiwa Y."/>
            <person name="Kanesaki Y."/>
            <person name="Ishige T."/>
            <person name="Mura K."/>
            <person name="Hori T."/>
            <person name="Tamura T."/>
        </authorList>
    </citation>
    <scope>NUCLEOTIDE SEQUENCE [LARGE SCALE GENOMIC DNA]</scope>
    <source>
        <strain evidence="10 11">Ca-7</strain>
    </source>
</reference>
<dbReference type="PANTHER" id="PTHR48022">
    <property type="entry name" value="PLASTIDIC GLUCOSE TRANSPORTER 4"/>
    <property type="match status" value="1"/>
</dbReference>
<dbReference type="InterPro" id="IPR003663">
    <property type="entry name" value="Sugar/inositol_transpt"/>
</dbReference>
<feature type="transmembrane region" description="Helical" evidence="8">
    <location>
        <begin position="477"/>
        <end position="497"/>
    </location>
</feature>
<dbReference type="InterPro" id="IPR005828">
    <property type="entry name" value="MFS_sugar_transport-like"/>
</dbReference>
<feature type="compositionally biased region" description="Basic and acidic residues" evidence="7">
    <location>
        <begin position="68"/>
        <end position="77"/>
    </location>
</feature>
<comment type="caution">
    <text evidence="10">The sequence shown here is derived from an EMBL/GenBank/DDBJ whole genome shotgun (WGS) entry which is preliminary data.</text>
</comment>
<dbReference type="NCBIfam" id="TIGR00879">
    <property type="entry name" value="SP"/>
    <property type="match status" value="1"/>
</dbReference>
<dbReference type="GO" id="GO:0016020">
    <property type="term" value="C:membrane"/>
    <property type="evidence" value="ECO:0007669"/>
    <property type="project" value="UniProtKB-SubCell"/>
</dbReference>
<feature type="domain" description="Major facilitator superfamily (MFS) profile" evidence="9">
    <location>
        <begin position="117"/>
        <end position="563"/>
    </location>
</feature>
<feature type="region of interest" description="Disordered" evidence="7">
    <location>
        <begin position="605"/>
        <end position="653"/>
    </location>
</feature>
<feature type="region of interest" description="Disordered" evidence="7">
    <location>
        <begin position="1"/>
        <end position="89"/>
    </location>
</feature>
<dbReference type="GO" id="GO:0015793">
    <property type="term" value="P:glycerol transmembrane transport"/>
    <property type="evidence" value="ECO:0007669"/>
    <property type="project" value="TreeGrafter"/>
</dbReference>
<gene>
    <name evidence="10" type="primary">STL1_2</name>
    <name evidence="10" type="ORF">ZYGM_001400</name>
</gene>
<dbReference type="InterPro" id="IPR036259">
    <property type="entry name" value="MFS_trans_sf"/>
</dbReference>
<feature type="compositionally biased region" description="Polar residues" evidence="7">
    <location>
        <begin position="29"/>
        <end position="42"/>
    </location>
</feature>
<feature type="transmembrane region" description="Helical" evidence="8">
    <location>
        <begin position="540"/>
        <end position="559"/>
    </location>
</feature>
<keyword evidence="11" id="KW-1185">Reference proteome</keyword>
<feature type="transmembrane region" description="Helical" evidence="8">
    <location>
        <begin position="443"/>
        <end position="465"/>
    </location>
</feature>
<keyword evidence="5 8" id="KW-1133">Transmembrane helix</keyword>
<comment type="similarity">
    <text evidence="2">Belongs to the major facilitator superfamily. Sugar transporter (TC 2.A.1.1) family.</text>
</comment>
<accession>A0A4C2EA15</accession>
<evidence type="ECO:0000256" key="6">
    <source>
        <dbReference type="ARBA" id="ARBA00023136"/>
    </source>
</evidence>